<organism evidence="1 2">
    <name type="scientific">Kordia algicida OT-1</name>
    <dbReference type="NCBI Taxonomy" id="391587"/>
    <lineage>
        <taxon>Bacteria</taxon>
        <taxon>Pseudomonadati</taxon>
        <taxon>Bacteroidota</taxon>
        <taxon>Flavobacteriia</taxon>
        <taxon>Flavobacteriales</taxon>
        <taxon>Flavobacteriaceae</taxon>
        <taxon>Kordia</taxon>
    </lineage>
</organism>
<dbReference type="EMBL" id="ABIB01000009">
    <property type="protein sequence ID" value="EDP95256.1"/>
    <property type="molecule type" value="Genomic_DNA"/>
</dbReference>
<gene>
    <name evidence="1" type="ORF">KAOT1_09296</name>
</gene>
<name>A9E3R1_9FLAO</name>
<reference evidence="1 2" key="1">
    <citation type="journal article" date="2011" name="J. Bacteriol.">
        <title>Genome sequence of the algicidal bacterium Kordia algicida OT-1.</title>
        <authorList>
            <person name="Lee H.S."/>
            <person name="Kang S.G."/>
            <person name="Kwon K.K."/>
            <person name="Lee J.H."/>
            <person name="Kim S.J."/>
        </authorList>
    </citation>
    <scope>NUCLEOTIDE SEQUENCE [LARGE SCALE GENOMIC DNA]</scope>
    <source>
        <strain evidence="1 2">OT-1</strain>
    </source>
</reference>
<dbReference type="AlphaFoldDB" id="A9E3R1"/>
<keyword evidence="2" id="KW-1185">Reference proteome</keyword>
<protein>
    <submittedName>
        <fullName evidence="1">Uncharacterized protein</fullName>
    </submittedName>
</protein>
<sequence>MKKQKLTTKSLSFKKRKISNLNHNNINGGGTSGFDNCNSFNTCYVCDSNSLGNVCGTGTHSHMCTPATCDTGTCMCDVATA</sequence>
<dbReference type="Proteomes" id="UP000002945">
    <property type="component" value="Unassembled WGS sequence"/>
</dbReference>
<accession>A9E3R1</accession>
<evidence type="ECO:0000313" key="2">
    <source>
        <dbReference type="Proteomes" id="UP000002945"/>
    </source>
</evidence>
<dbReference type="HOGENOM" id="CLU_2569365_0_0_10"/>
<proteinExistence type="predicted"/>
<evidence type="ECO:0000313" key="1">
    <source>
        <dbReference type="EMBL" id="EDP95256.1"/>
    </source>
</evidence>
<comment type="caution">
    <text evidence="1">The sequence shown here is derived from an EMBL/GenBank/DDBJ whole genome shotgun (WGS) entry which is preliminary data.</text>
</comment>